<name>A0A941F370_9BACT</name>
<evidence type="ECO:0000256" key="2">
    <source>
        <dbReference type="SAM" id="SignalP"/>
    </source>
</evidence>
<accession>A0A941F370</accession>
<feature type="signal peptide" evidence="2">
    <location>
        <begin position="1"/>
        <end position="24"/>
    </location>
</feature>
<gene>
    <name evidence="3" type="ORF">KDU71_10175</name>
</gene>
<protein>
    <submittedName>
        <fullName evidence="3">Porin</fullName>
    </submittedName>
</protein>
<keyword evidence="4" id="KW-1185">Reference proteome</keyword>
<dbReference type="AlphaFoldDB" id="A0A941F370"/>
<dbReference type="RefSeq" id="WP_212190420.1">
    <property type="nucleotide sequence ID" value="NZ_JAGTAR010000013.1"/>
</dbReference>
<keyword evidence="2" id="KW-0732">Signal</keyword>
<evidence type="ECO:0000313" key="3">
    <source>
        <dbReference type="EMBL" id="MBR8535923.1"/>
    </source>
</evidence>
<proteinExistence type="predicted"/>
<organism evidence="3 4">
    <name type="scientific">Carboxylicivirga sediminis</name>
    <dbReference type="NCBI Taxonomy" id="2006564"/>
    <lineage>
        <taxon>Bacteria</taxon>
        <taxon>Pseudomonadati</taxon>
        <taxon>Bacteroidota</taxon>
        <taxon>Bacteroidia</taxon>
        <taxon>Marinilabiliales</taxon>
        <taxon>Marinilabiliaceae</taxon>
        <taxon>Carboxylicivirga</taxon>
    </lineage>
</organism>
<evidence type="ECO:0000313" key="4">
    <source>
        <dbReference type="Proteomes" id="UP000679220"/>
    </source>
</evidence>
<evidence type="ECO:0000256" key="1">
    <source>
        <dbReference type="SAM" id="MobiDB-lite"/>
    </source>
</evidence>
<reference evidence="3" key="2">
    <citation type="submission" date="2021-04" db="EMBL/GenBank/DDBJ databases">
        <authorList>
            <person name="Zhang T."/>
            <person name="Zhang Y."/>
            <person name="Lu D."/>
            <person name="Zuo D."/>
            <person name="Du Z."/>
        </authorList>
    </citation>
    <scope>NUCLEOTIDE SEQUENCE</scope>
    <source>
        <strain evidence="3">JR1</strain>
    </source>
</reference>
<dbReference type="InterPro" id="IPR025631">
    <property type="entry name" value="Porin_10"/>
</dbReference>
<feature type="chain" id="PRO_5037784147" evidence="2">
    <location>
        <begin position="25"/>
        <end position="674"/>
    </location>
</feature>
<comment type="caution">
    <text evidence="3">The sequence shown here is derived from an EMBL/GenBank/DDBJ whole genome shotgun (WGS) entry which is preliminary data.</text>
</comment>
<dbReference type="Proteomes" id="UP000679220">
    <property type="component" value="Unassembled WGS sequence"/>
</dbReference>
<dbReference type="Pfam" id="PF14121">
    <property type="entry name" value="Porin_10"/>
    <property type="match status" value="1"/>
</dbReference>
<dbReference type="EMBL" id="JAGTAR010000013">
    <property type="protein sequence ID" value="MBR8535923.1"/>
    <property type="molecule type" value="Genomic_DNA"/>
</dbReference>
<sequence length="674" mass="78631">MAFNFNKYLLTLIISLLFASSTLAQRTLSGPDQMNRGQGGQERMGEESAPKGDFIPPDVRTWQLRDDFTFSDTVAVDTISSSYQIYNPIYRQSIAQAWLGNMGSAHQSMIFDEQQRHYGHMFYNSFLAYLPQPKKFNFYNTKTPYVNLTYHFGGPKRYSEEYISALYTQNINKATNVGIQYQLSSSVGQYQHQKAENQNFKFWSSYNGERYNMHMAFIYALINNQENGGISVNDANVDWHELDPKDIPMNFTKNTGHKITNYQFFYNHSLSIGNIDVQQNDSTTTELPVSTVYHTFKFDHGKREYKIDDLEFFYQTDNPFYPNIYRDSLQTRDSTTYNNLTNTFQIKFNEEANSLLRFGLRAYITNDVMMYKFPGQTSWDYDSKGKGIPVYQTRDTTLVTTAIGGQIFKNMGDNFWWNAGVKLYIQGYRAGDSEITGSLNSQFRIRKDTAGFFANGGIYLRQPELFENQYFSNHLQWSKDFNQVKSIRIRGGIRIPTRRLELSGGVNLVTEHIYWLDDGLPYQTSSVLQVLNARLKKHFIVGRIHSVNDAVLQYTSDERYIPVPLFSFYNSTYYQNTLFKVLHFQIGFDARYHTEYYAPMYMPATGQFVNQTNQKIGNYPFVDAFINMQLKRARIYVKFDHVNQGYPNEPYYTTYQYPGNPRNLKFGVSWNFYD</sequence>
<feature type="region of interest" description="Disordered" evidence="1">
    <location>
        <begin position="28"/>
        <end position="52"/>
    </location>
</feature>
<reference evidence="3" key="1">
    <citation type="journal article" date="2018" name="Int. J. Syst. Evol. Microbiol.">
        <title>Carboxylicivirga sediminis sp. nov., isolated from coastal sediment.</title>
        <authorList>
            <person name="Wang F.Q."/>
            <person name="Ren L.H."/>
            <person name="Zou R.J."/>
            <person name="Sun Y.Z."/>
            <person name="Liu X.J."/>
            <person name="Jiang F."/>
            <person name="Liu L.J."/>
        </authorList>
    </citation>
    <scope>NUCLEOTIDE SEQUENCE</scope>
    <source>
        <strain evidence="3">JR1</strain>
    </source>
</reference>